<sequence length="75" mass="8844">MHSKSMQNYPHPSRTNDPSALELAIYNFELKAKAYYDKKMKSDNSTELTNRLKTDYKHLQSEKKELNQLGWPNLI</sequence>
<evidence type="ECO:0000313" key="2">
    <source>
        <dbReference type="Proteomes" id="UP001139646"/>
    </source>
</evidence>
<dbReference type="Proteomes" id="UP001139646">
    <property type="component" value="Unassembled WGS sequence"/>
</dbReference>
<proteinExistence type="predicted"/>
<comment type="caution">
    <text evidence="1">The sequence shown here is derived from an EMBL/GenBank/DDBJ whole genome shotgun (WGS) entry which is preliminary data.</text>
</comment>
<keyword evidence="2" id="KW-1185">Reference proteome</keyword>
<dbReference type="RefSeq" id="WP_242289068.1">
    <property type="nucleotide sequence ID" value="NZ_JAKKSL010000007.1"/>
</dbReference>
<organism evidence="1 2">
    <name type="scientific">Colwellia maritima</name>
    <dbReference type="NCBI Taxonomy" id="2912588"/>
    <lineage>
        <taxon>Bacteria</taxon>
        <taxon>Pseudomonadati</taxon>
        <taxon>Pseudomonadota</taxon>
        <taxon>Gammaproteobacteria</taxon>
        <taxon>Alteromonadales</taxon>
        <taxon>Colwelliaceae</taxon>
        <taxon>Colwellia</taxon>
    </lineage>
</organism>
<evidence type="ECO:0000313" key="1">
    <source>
        <dbReference type="EMBL" id="MCI2285985.1"/>
    </source>
</evidence>
<name>A0ABS9X6X0_9GAMM</name>
<gene>
    <name evidence="1" type="ORF">L3081_24470</name>
</gene>
<accession>A0ABS9X6X0</accession>
<protein>
    <submittedName>
        <fullName evidence="1">Uncharacterized protein</fullName>
    </submittedName>
</protein>
<dbReference type="EMBL" id="JAKKSL010000007">
    <property type="protein sequence ID" value="MCI2285985.1"/>
    <property type="molecule type" value="Genomic_DNA"/>
</dbReference>
<reference evidence="1" key="1">
    <citation type="submission" date="2022-01" db="EMBL/GenBank/DDBJ databases">
        <title>Colwellia maritima, isolated from seawater.</title>
        <authorList>
            <person name="Kristyanto S."/>
            <person name="Jung J."/>
            <person name="Jeon C.O."/>
        </authorList>
    </citation>
    <scope>NUCLEOTIDE SEQUENCE</scope>
    <source>
        <strain evidence="1">MSW7</strain>
    </source>
</reference>